<evidence type="ECO:0000313" key="2">
    <source>
        <dbReference type="Proteomes" id="UP000430508"/>
    </source>
</evidence>
<reference evidence="1 2" key="1">
    <citation type="submission" date="2019-12" db="EMBL/GenBank/DDBJ databases">
        <title>Sequence classification of anaerobic respiratory reductive dehalogenases: First we see many, then we see few.</title>
        <authorList>
            <person name="Molenda O."/>
            <person name="Puentes Jacome L.A."/>
            <person name="Cao X."/>
            <person name="Nesbo C.L."/>
            <person name="Tang S."/>
            <person name="Morson N."/>
            <person name="Patron J."/>
            <person name="Lomheim L."/>
            <person name="Wishart D.S."/>
            <person name="Edwards E.A."/>
        </authorList>
    </citation>
    <scope>NUCLEOTIDE SEQUENCE [LARGE SCALE GENOMIC DNA]</scope>
    <source>
        <strain evidence="1 2">12DCA</strain>
    </source>
</reference>
<evidence type="ECO:0000313" key="1">
    <source>
        <dbReference type="EMBL" id="QGZ99995.1"/>
    </source>
</evidence>
<dbReference type="Proteomes" id="UP000430508">
    <property type="component" value="Chromosome"/>
</dbReference>
<sequence>MKIRVWVIDCMGEKARLCLSEDDNTPEILAGPKVFENKKMLVEAIIYTKKEARKYLSRNKLMDQ</sequence>
<dbReference type="AlphaFoldDB" id="A0A857DIF4"/>
<dbReference type="RefSeq" id="WP_068883392.1">
    <property type="nucleotide sequence ID" value="NZ_CP046996.1"/>
</dbReference>
<protein>
    <submittedName>
        <fullName evidence="1">Uncharacterized protein</fullName>
    </submittedName>
</protein>
<gene>
    <name evidence="1" type="ORF">GQ588_04705</name>
</gene>
<name>A0A857DIF4_9FIRM</name>
<dbReference type="EMBL" id="CP046996">
    <property type="protein sequence ID" value="QGZ99995.1"/>
    <property type="molecule type" value="Genomic_DNA"/>
</dbReference>
<proteinExistence type="predicted"/>
<organism evidence="1 2">
    <name type="scientific">Dehalobacter restrictus</name>
    <dbReference type="NCBI Taxonomy" id="55583"/>
    <lineage>
        <taxon>Bacteria</taxon>
        <taxon>Bacillati</taxon>
        <taxon>Bacillota</taxon>
        <taxon>Clostridia</taxon>
        <taxon>Eubacteriales</taxon>
        <taxon>Desulfitobacteriaceae</taxon>
        <taxon>Dehalobacter</taxon>
    </lineage>
</organism>
<accession>A0A857DIF4</accession>